<dbReference type="EMBL" id="CP071518">
    <property type="protein sequence ID" value="QSX77250.1"/>
    <property type="molecule type" value="Genomic_DNA"/>
</dbReference>
<keyword evidence="1" id="KW-0472">Membrane</keyword>
<dbReference type="AlphaFoldDB" id="A0A974XYL7"/>
<keyword evidence="3" id="KW-1185">Reference proteome</keyword>
<organism evidence="2 3">
    <name type="scientific">Agrilutibacter solisilvae</name>
    <dbReference type="NCBI Taxonomy" id="2763317"/>
    <lineage>
        <taxon>Bacteria</taxon>
        <taxon>Pseudomonadati</taxon>
        <taxon>Pseudomonadota</taxon>
        <taxon>Gammaproteobacteria</taxon>
        <taxon>Lysobacterales</taxon>
        <taxon>Lysobacteraceae</taxon>
        <taxon>Agrilutibacter</taxon>
    </lineage>
</organism>
<evidence type="ECO:0000256" key="1">
    <source>
        <dbReference type="SAM" id="Phobius"/>
    </source>
</evidence>
<keyword evidence="1" id="KW-0812">Transmembrane</keyword>
<sequence length="85" mass="9248">MTRRRLSRLTLVPLLVSGAIALIWLAFLLLRQAWSIGVPEGLMVAMTLVFVVALPLALPVLSWAGQWGAHEHRGRIVPMAGGKVP</sequence>
<proteinExistence type="predicted"/>
<dbReference type="RefSeq" id="WP_200611898.1">
    <property type="nucleotide sequence ID" value="NZ_CP071518.1"/>
</dbReference>
<evidence type="ECO:0000313" key="3">
    <source>
        <dbReference type="Proteomes" id="UP000639274"/>
    </source>
</evidence>
<name>A0A974XYL7_9GAMM</name>
<accession>A0A974XYL7</accession>
<keyword evidence="1" id="KW-1133">Transmembrane helix</keyword>
<dbReference type="Proteomes" id="UP000639274">
    <property type="component" value="Chromosome"/>
</dbReference>
<gene>
    <name evidence="2" type="ORF">I8J32_010655</name>
</gene>
<evidence type="ECO:0000313" key="2">
    <source>
        <dbReference type="EMBL" id="QSX77250.1"/>
    </source>
</evidence>
<protein>
    <submittedName>
        <fullName evidence="2">Uncharacterized protein</fullName>
    </submittedName>
</protein>
<reference evidence="2 3" key="1">
    <citation type="submission" date="2021-03" db="EMBL/GenBank/DDBJ databases">
        <title>Lysobacter sp. nov. isolated from soil of gangwondo yeongwol, south Korea.</title>
        <authorList>
            <person name="Kim K.R."/>
            <person name="Kim K.H."/>
            <person name="Jeon C.O."/>
        </authorList>
    </citation>
    <scope>NUCLEOTIDE SEQUENCE [LARGE SCALE GENOMIC DNA]</scope>
    <source>
        <strain evidence="2 3">R19</strain>
    </source>
</reference>
<feature type="transmembrane region" description="Helical" evidence="1">
    <location>
        <begin position="45"/>
        <end position="65"/>
    </location>
</feature>
<dbReference type="KEGG" id="lsf:I8J32_010655"/>